<organism evidence="1 2">
    <name type="scientific">Panagrolaimus sp. JU765</name>
    <dbReference type="NCBI Taxonomy" id="591449"/>
    <lineage>
        <taxon>Eukaryota</taxon>
        <taxon>Metazoa</taxon>
        <taxon>Ecdysozoa</taxon>
        <taxon>Nematoda</taxon>
        <taxon>Chromadorea</taxon>
        <taxon>Rhabditida</taxon>
        <taxon>Tylenchina</taxon>
        <taxon>Panagrolaimomorpha</taxon>
        <taxon>Panagrolaimoidea</taxon>
        <taxon>Panagrolaimidae</taxon>
        <taxon>Panagrolaimus</taxon>
    </lineage>
</organism>
<name>A0AC34Q9P8_9BILA</name>
<reference evidence="2" key="1">
    <citation type="submission" date="2022-11" db="UniProtKB">
        <authorList>
            <consortium name="WormBaseParasite"/>
        </authorList>
    </citation>
    <scope>IDENTIFICATION</scope>
</reference>
<evidence type="ECO:0000313" key="1">
    <source>
        <dbReference type="Proteomes" id="UP000887576"/>
    </source>
</evidence>
<protein>
    <submittedName>
        <fullName evidence="2">Tyrosine specific protein phosphatases domain-containing protein</fullName>
    </submittedName>
</protein>
<dbReference type="WBParaSite" id="JU765_v2.g14279.t2">
    <property type="protein sequence ID" value="JU765_v2.g14279.t2"/>
    <property type="gene ID" value="JU765_v2.g14279"/>
</dbReference>
<evidence type="ECO:0000313" key="2">
    <source>
        <dbReference type="WBParaSite" id="JU765_v2.g14279.t2"/>
    </source>
</evidence>
<accession>A0AC34Q9P8</accession>
<proteinExistence type="predicted"/>
<dbReference type="Proteomes" id="UP000887576">
    <property type="component" value="Unplaced"/>
</dbReference>
<sequence length="233" mass="27614">MTKLPEKWTRYKNIGERIEGTRFVPFKTPLNEDYFADKVLPITEKLTFNRLMHEFKAHKYDIGLVIDLTTSFKYYDPSGWSAFHVEYKKLRCDGSHVMERRAEFNKIVDDYLKKEPGLSYLTLLNIFNKTFKLIGVHCVHGLNRTGYLICAYLVERMGWQMKNAIEAFEKARGHKIETSREKLAELEDHLLEMSSSFSTRFVPFLWNPKHFHSLLILNYFLLTNVLEFKKRSN</sequence>